<dbReference type="CDD" id="cd13603">
    <property type="entry name" value="PBP2_TRAP_Siap_TeaA_like"/>
    <property type="match status" value="1"/>
</dbReference>
<organism evidence="5 6">
    <name type="scientific">Nitratireductor aquibiodomus RA22</name>
    <dbReference type="NCBI Taxonomy" id="1189611"/>
    <lineage>
        <taxon>Bacteria</taxon>
        <taxon>Pseudomonadati</taxon>
        <taxon>Pseudomonadota</taxon>
        <taxon>Alphaproteobacteria</taxon>
        <taxon>Hyphomicrobiales</taxon>
        <taxon>Phyllobacteriaceae</taxon>
        <taxon>Nitratireductor</taxon>
    </lineage>
</organism>
<feature type="signal peptide" evidence="4">
    <location>
        <begin position="1"/>
        <end position="25"/>
    </location>
</feature>
<dbReference type="AlphaFoldDB" id="I5C6G3"/>
<keyword evidence="2" id="KW-0813">Transport</keyword>
<protein>
    <submittedName>
        <fullName evidence="5">TRAP-type C4-dicarboxylate transport system, periplasmic component</fullName>
    </submittedName>
</protein>
<proteinExistence type="inferred from homology"/>
<gene>
    <name evidence="5" type="ORF">A33O_03053</name>
</gene>
<evidence type="ECO:0000256" key="1">
    <source>
        <dbReference type="ARBA" id="ARBA00009023"/>
    </source>
</evidence>
<evidence type="ECO:0000313" key="6">
    <source>
        <dbReference type="Proteomes" id="UP000004622"/>
    </source>
</evidence>
<evidence type="ECO:0000313" key="5">
    <source>
        <dbReference type="EMBL" id="EIM77415.1"/>
    </source>
</evidence>
<dbReference type="Proteomes" id="UP000004622">
    <property type="component" value="Unassembled WGS sequence"/>
</dbReference>
<dbReference type="EMBL" id="AJXZ01000005">
    <property type="protein sequence ID" value="EIM77415.1"/>
    <property type="molecule type" value="Genomic_DNA"/>
</dbReference>
<dbReference type="OrthoDB" id="7818209at2"/>
<dbReference type="NCBIfam" id="NF037995">
    <property type="entry name" value="TRAP_S1"/>
    <property type="match status" value="1"/>
</dbReference>
<reference evidence="5 6" key="1">
    <citation type="journal article" date="2012" name="J. Bacteriol.">
        <title>Genome Sequence of Nitratireductor aquibiodomus Strain RA22.</title>
        <authorList>
            <person name="Singh A."/>
            <person name="Jangir P.K."/>
            <person name="Kumari C."/>
            <person name="Sharma R."/>
        </authorList>
    </citation>
    <scope>NUCLEOTIDE SEQUENCE [LARGE SCALE GENOMIC DNA]</scope>
    <source>
        <strain evidence="5 6">RA22</strain>
    </source>
</reference>
<name>I5C6G3_9HYPH</name>
<dbReference type="RefSeq" id="WP_007007223.1">
    <property type="nucleotide sequence ID" value="NZ_AJXZ01000005.1"/>
</dbReference>
<evidence type="ECO:0000256" key="3">
    <source>
        <dbReference type="ARBA" id="ARBA00022729"/>
    </source>
</evidence>
<comment type="caution">
    <text evidence="5">The sequence shown here is derived from an EMBL/GenBank/DDBJ whole genome shotgun (WGS) entry which is preliminary data.</text>
</comment>
<evidence type="ECO:0000256" key="4">
    <source>
        <dbReference type="SAM" id="SignalP"/>
    </source>
</evidence>
<dbReference type="GO" id="GO:0055085">
    <property type="term" value="P:transmembrane transport"/>
    <property type="evidence" value="ECO:0007669"/>
    <property type="project" value="InterPro"/>
</dbReference>
<dbReference type="InterPro" id="IPR018389">
    <property type="entry name" value="DctP_fam"/>
</dbReference>
<dbReference type="Pfam" id="PF03480">
    <property type="entry name" value="DctP"/>
    <property type="match status" value="1"/>
</dbReference>
<dbReference type="PATRIC" id="fig|1189611.3.peg.626"/>
<dbReference type="PANTHER" id="PTHR33376:SF7">
    <property type="entry name" value="C4-DICARBOXYLATE-BINDING PROTEIN DCTB"/>
    <property type="match status" value="1"/>
</dbReference>
<sequence>MNRILRNVLAAGVMTAIGAAATVSAQAETWRMAHKMPPDSIEGELFQFFADKVVEKTGGEVEIKVFPNEQLGSDDTVLEQLQIGTVNVYPEGTSYLQKWVPDIKFTSAPFLFDDREHWVRFMQSDLVKGWFKQIEDEAGIALIGSPTAFLRGPYRVMVTDKPWTNLQEMQGTRLRMHPDELAAAAWRHLGAEVRTLAWTEVYESISRGIVDAVNSPIALVEPMKFYEVAPHVIRHDEYPQGMAFMTNAKRWNALSDERRAQILDAFAEMAVESEKRMNAAADKDLEAMKAKDVAYSEPDTSDFVERMGSFYQEMEEKGELPEGFLDAVRFSRTE</sequence>
<dbReference type="InterPro" id="IPR038404">
    <property type="entry name" value="TRAP_DctP_sf"/>
</dbReference>
<keyword evidence="3 4" id="KW-0732">Signal</keyword>
<accession>I5C6G3</accession>
<evidence type="ECO:0000256" key="2">
    <source>
        <dbReference type="ARBA" id="ARBA00022448"/>
    </source>
</evidence>
<dbReference type="Gene3D" id="3.40.190.170">
    <property type="entry name" value="Bacterial extracellular solute-binding protein, family 7"/>
    <property type="match status" value="1"/>
</dbReference>
<dbReference type="PANTHER" id="PTHR33376">
    <property type="match status" value="1"/>
</dbReference>
<feature type="chain" id="PRO_5003699974" evidence="4">
    <location>
        <begin position="26"/>
        <end position="334"/>
    </location>
</feature>
<comment type="similarity">
    <text evidence="1">Belongs to the bacterial solute-binding protein 7 family.</text>
</comment>